<dbReference type="Proteomes" id="UP001150603">
    <property type="component" value="Unassembled WGS sequence"/>
</dbReference>
<protein>
    <submittedName>
        <fullName evidence="1">Uncharacterized protein</fullName>
    </submittedName>
</protein>
<comment type="caution">
    <text evidence="1">The sequence shown here is derived from an EMBL/GenBank/DDBJ whole genome shotgun (WGS) entry which is preliminary data.</text>
</comment>
<accession>A0ACC1J9N1</accession>
<dbReference type="EMBL" id="JANBPW010001860">
    <property type="protein sequence ID" value="KAJ1942852.1"/>
    <property type="molecule type" value="Genomic_DNA"/>
</dbReference>
<evidence type="ECO:0000313" key="2">
    <source>
        <dbReference type="Proteomes" id="UP001150603"/>
    </source>
</evidence>
<evidence type="ECO:0000313" key="1">
    <source>
        <dbReference type="EMBL" id="KAJ1942852.1"/>
    </source>
</evidence>
<name>A0ACC1J9N1_9FUNG</name>
<keyword evidence="2" id="KW-1185">Reference proteome</keyword>
<proteinExistence type="predicted"/>
<organism evidence="1 2">
    <name type="scientific">Linderina macrospora</name>
    <dbReference type="NCBI Taxonomy" id="4868"/>
    <lineage>
        <taxon>Eukaryota</taxon>
        <taxon>Fungi</taxon>
        <taxon>Fungi incertae sedis</taxon>
        <taxon>Zoopagomycota</taxon>
        <taxon>Kickxellomycotina</taxon>
        <taxon>Kickxellomycetes</taxon>
        <taxon>Kickxellales</taxon>
        <taxon>Kickxellaceae</taxon>
        <taxon>Linderina</taxon>
    </lineage>
</organism>
<gene>
    <name evidence="1" type="ORF">FBU59_003079</name>
</gene>
<reference evidence="1" key="1">
    <citation type="submission" date="2022-07" db="EMBL/GenBank/DDBJ databases">
        <title>Phylogenomic reconstructions and comparative analyses of Kickxellomycotina fungi.</title>
        <authorList>
            <person name="Reynolds N.K."/>
            <person name="Stajich J.E."/>
            <person name="Barry K."/>
            <person name="Grigoriev I.V."/>
            <person name="Crous P."/>
            <person name="Smith M.E."/>
        </authorList>
    </citation>
    <scope>NUCLEOTIDE SEQUENCE</scope>
    <source>
        <strain evidence="1">NRRL 5244</strain>
    </source>
</reference>
<sequence length="277" mass="31805">MFPAGFRAIYKRIEQWQAKLSWFDVLVHGTVEEIDSTFAQAPGRLFLGLMCEYAILCMCMIKDTWLPSTRAMTTEEETTLEWARSQAVVSARLVHRTVPLIRRTQLRVINPFVSCIVFQACIVSMYSCAWQNDPKHTMDAIEHVQTGLEYLEYVTPRWGFASLMSMSLRTLIVERGFSGNGSEKRGKRDKSEIDNPACTMARVVDRIHMSAMRESSEHPERPFLPAPHFDIYHAMGQTKQHQMQDVAMPGDPMPNNDEVARWERILRTGHLPDSPKQ</sequence>